<dbReference type="SMART" id="SM00345">
    <property type="entry name" value="HTH_GNTR"/>
    <property type="match status" value="1"/>
</dbReference>
<sequence length="223" mass="24204">MPSSPLRRVDRSLLRDEAYVLLRDAIVAGDLAPGEIIRDVELAERVGLSRTPVREALARLTDEGLVEAKPHSWTRVTPLVVRDVRDAHVVVCAMHELAVREAVPVMSEADIGRMREANAAFAAALDAGDVAAALAADDALHHVPVGVTGNRALASTIERHLPLIRRLERLRFASLPGRRSIAMHDRLIDACAAGDVVAAVALTRENWTTLGELLEREGETETT</sequence>
<dbReference type="SMART" id="SM00895">
    <property type="entry name" value="FCD"/>
    <property type="match status" value="1"/>
</dbReference>
<dbReference type="Gene3D" id="1.10.10.10">
    <property type="entry name" value="Winged helix-like DNA-binding domain superfamily/Winged helix DNA-binding domain"/>
    <property type="match status" value="1"/>
</dbReference>
<evidence type="ECO:0000256" key="2">
    <source>
        <dbReference type="ARBA" id="ARBA00023125"/>
    </source>
</evidence>
<dbReference type="PROSITE" id="PS50949">
    <property type="entry name" value="HTH_GNTR"/>
    <property type="match status" value="1"/>
</dbReference>
<dbReference type="RefSeq" id="WP_187241093.1">
    <property type="nucleotide sequence ID" value="NZ_BAAAOK010000011.1"/>
</dbReference>
<keyword evidence="1" id="KW-0805">Transcription regulation</keyword>
<feature type="domain" description="HTH gntR-type" evidence="4">
    <location>
        <begin position="12"/>
        <end position="79"/>
    </location>
</feature>
<dbReference type="SUPFAM" id="SSF46785">
    <property type="entry name" value="Winged helix' DNA-binding domain"/>
    <property type="match status" value="1"/>
</dbReference>
<dbReference type="InterPro" id="IPR011711">
    <property type="entry name" value="GntR_C"/>
</dbReference>
<evidence type="ECO:0000256" key="3">
    <source>
        <dbReference type="ARBA" id="ARBA00023163"/>
    </source>
</evidence>
<evidence type="ECO:0000313" key="5">
    <source>
        <dbReference type="EMBL" id="MBC6464188.1"/>
    </source>
</evidence>
<dbReference type="InterPro" id="IPR036388">
    <property type="entry name" value="WH-like_DNA-bd_sf"/>
</dbReference>
<comment type="caution">
    <text evidence="5">The sequence shown here is derived from an EMBL/GenBank/DDBJ whole genome shotgun (WGS) entry which is preliminary data.</text>
</comment>
<dbReference type="SUPFAM" id="SSF48008">
    <property type="entry name" value="GntR ligand-binding domain-like"/>
    <property type="match status" value="1"/>
</dbReference>
<dbReference type="PANTHER" id="PTHR43537">
    <property type="entry name" value="TRANSCRIPTIONAL REGULATOR, GNTR FAMILY"/>
    <property type="match status" value="1"/>
</dbReference>
<accession>A0ABR7LIC7</accession>
<name>A0ABR7LIC7_9ACTN</name>
<dbReference type="InterPro" id="IPR000524">
    <property type="entry name" value="Tscrpt_reg_HTH_GntR"/>
</dbReference>
<organism evidence="5 6">
    <name type="scientific">Actinomadura alba</name>
    <dbReference type="NCBI Taxonomy" id="406431"/>
    <lineage>
        <taxon>Bacteria</taxon>
        <taxon>Bacillati</taxon>
        <taxon>Actinomycetota</taxon>
        <taxon>Actinomycetes</taxon>
        <taxon>Streptosporangiales</taxon>
        <taxon>Thermomonosporaceae</taxon>
        <taxon>Actinomadura</taxon>
    </lineage>
</organism>
<reference evidence="5 6" key="1">
    <citation type="submission" date="2020-06" db="EMBL/GenBank/DDBJ databases">
        <title>Actinomadura xiongansis sp. nov., isolated from soil of Baiyangdian.</title>
        <authorList>
            <person name="Zhang X."/>
        </authorList>
    </citation>
    <scope>NUCLEOTIDE SEQUENCE [LARGE SCALE GENOMIC DNA]</scope>
    <source>
        <strain evidence="5 6">HBUM206468</strain>
    </source>
</reference>
<dbReference type="InterPro" id="IPR036390">
    <property type="entry name" value="WH_DNA-bd_sf"/>
</dbReference>
<keyword evidence="2" id="KW-0238">DNA-binding</keyword>
<dbReference type="InterPro" id="IPR008920">
    <property type="entry name" value="TF_FadR/GntR_C"/>
</dbReference>
<dbReference type="Pfam" id="PF07729">
    <property type="entry name" value="FCD"/>
    <property type="match status" value="1"/>
</dbReference>
<evidence type="ECO:0000313" key="6">
    <source>
        <dbReference type="Proteomes" id="UP000805614"/>
    </source>
</evidence>
<dbReference type="Gene3D" id="1.20.120.530">
    <property type="entry name" value="GntR ligand-binding domain-like"/>
    <property type="match status" value="1"/>
</dbReference>
<proteinExistence type="predicted"/>
<gene>
    <name evidence="5" type="ORF">HKK74_01545</name>
</gene>
<keyword evidence="3" id="KW-0804">Transcription</keyword>
<keyword evidence="6" id="KW-1185">Reference proteome</keyword>
<dbReference type="PRINTS" id="PR00035">
    <property type="entry name" value="HTHGNTR"/>
</dbReference>
<dbReference type="EMBL" id="JABVEC010000001">
    <property type="protein sequence ID" value="MBC6464188.1"/>
    <property type="molecule type" value="Genomic_DNA"/>
</dbReference>
<evidence type="ECO:0000259" key="4">
    <source>
        <dbReference type="PROSITE" id="PS50949"/>
    </source>
</evidence>
<dbReference type="PANTHER" id="PTHR43537:SF5">
    <property type="entry name" value="UXU OPERON TRANSCRIPTIONAL REGULATOR"/>
    <property type="match status" value="1"/>
</dbReference>
<dbReference type="CDD" id="cd07377">
    <property type="entry name" value="WHTH_GntR"/>
    <property type="match status" value="1"/>
</dbReference>
<dbReference type="Pfam" id="PF00392">
    <property type="entry name" value="GntR"/>
    <property type="match status" value="1"/>
</dbReference>
<dbReference type="Proteomes" id="UP000805614">
    <property type="component" value="Unassembled WGS sequence"/>
</dbReference>
<evidence type="ECO:0000256" key="1">
    <source>
        <dbReference type="ARBA" id="ARBA00023015"/>
    </source>
</evidence>
<protein>
    <submittedName>
        <fullName evidence="5">GntR family transcriptional regulator</fullName>
    </submittedName>
</protein>